<dbReference type="AlphaFoldDB" id="A0A0C9YF32"/>
<dbReference type="GO" id="GO:0046983">
    <property type="term" value="F:protein dimerization activity"/>
    <property type="evidence" value="ECO:0007669"/>
    <property type="project" value="InterPro"/>
</dbReference>
<dbReference type="Proteomes" id="UP000054018">
    <property type="component" value="Unassembled WGS sequence"/>
</dbReference>
<dbReference type="SUPFAM" id="SSF53098">
    <property type="entry name" value="Ribonuclease H-like"/>
    <property type="match status" value="1"/>
</dbReference>
<reference evidence="2 3" key="1">
    <citation type="submission" date="2014-04" db="EMBL/GenBank/DDBJ databases">
        <authorList>
            <consortium name="DOE Joint Genome Institute"/>
            <person name="Kuo A."/>
            <person name="Kohler A."/>
            <person name="Costa M.D."/>
            <person name="Nagy L.G."/>
            <person name="Floudas D."/>
            <person name="Copeland A."/>
            <person name="Barry K.W."/>
            <person name="Cichocki N."/>
            <person name="Veneault-Fourrey C."/>
            <person name="LaButti K."/>
            <person name="Lindquist E.A."/>
            <person name="Lipzen A."/>
            <person name="Lundell T."/>
            <person name="Morin E."/>
            <person name="Murat C."/>
            <person name="Sun H."/>
            <person name="Tunlid A."/>
            <person name="Henrissat B."/>
            <person name="Grigoriev I.V."/>
            <person name="Hibbett D.S."/>
            <person name="Martin F."/>
            <person name="Nordberg H.P."/>
            <person name="Cantor M.N."/>
            <person name="Hua S.X."/>
        </authorList>
    </citation>
    <scope>NUCLEOTIDE SEQUENCE [LARGE SCALE GENOMIC DNA]</scope>
    <source>
        <strain evidence="2 3">441</strain>
    </source>
</reference>
<evidence type="ECO:0000259" key="1">
    <source>
        <dbReference type="Pfam" id="PF05699"/>
    </source>
</evidence>
<dbReference type="HOGENOM" id="CLU_009123_4_3_1"/>
<name>A0A0C9YF32_9AGAM</name>
<dbReference type="OrthoDB" id="3359487at2759"/>
<dbReference type="EMBL" id="KN833726">
    <property type="protein sequence ID" value="KIK23460.1"/>
    <property type="molecule type" value="Genomic_DNA"/>
</dbReference>
<gene>
    <name evidence="2" type="ORF">PISMIDRAFT_10940</name>
</gene>
<evidence type="ECO:0000313" key="2">
    <source>
        <dbReference type="EMBL" id="KIK23460.1"/>
    </source>
</evidence>
<evidence type="ECO:0000313" key="3">
    <source>
        <dbReference type="Proteomes" id="UP000054018"/>
    </source>
</evidence>
<dbReference type="PANTHER" id="PTHR23272">
    <property type="entry name" value="BED FINGER-RELATED"/>
    <property type="match status" value="1"/>
</dbReference>
<organism evidence="2 3">
    <name type="scientific">Pisolithus microcarpus 441</name>
    <dbReference type="NCBI Taxonomy" id="765257"/>
    <lineage>
        <taxon>Eukaryota</taxon>
        <taxon>Fungi</taxon>
        <taxon>Dikarya</taxon>
        <taxon>Basidiomycota</taxon>
        <taxon>Agaricomycotina</taxon>
        <taxon>Agaricomycetes</taxon>
        <taxon>Agaricomycetidae</taxon>
        <taxon>Boletales</taxon>
        <taxon>Sclerodermatineae</taxon>
        <taxon>Pisolithaceae</taxon>
        <taxon>Pisolithus</taxon>
    </lineage>
</organism>
<dbReference type="InterPro" id="IPR012337">
    <property type="entry name" value="RNaseH-like_sf"/>
</dbReference>
<reference evidence="3" key="2">
    <citation type="submission" date="2015-01" db="EMBL/GenBank/DDBJ databases">
        <title>Evolutionary Origins and Diversification of the Mycorrhizal Mutualists.</title>
        <authorList>
            <consortium name="DOE Joint Genome Institute"/>
            <consortium name="Mycorrhizal Genomics Consortium"/>
            <person name="Kohler A."/>
            <person name="Kuo A."/>
            <person name="Nagy L.G."/>
            <person name="Floudas D."/>
            <person name="Copeland A."/>
            <person name="Barry K.W."/>
            <person name="Cichocki N."/>
            <person name="Veneault-Fourrey C."/>
            <person name="LaButti K."/>
            <person name="Lindquist E.A."/>
            <person name="Lipzen A."/>
            <person name="Lundell T."/>
            <person name="Morin E."/>
            <person name="Murat C."/>
            <person name="Riley R."/>
            <person name="Ohm R."/>
            <person name="Sun H."/>
            <person name="Tunlid A."/>
            <person name="Henrissat B."/>
            <person name="Grigoriev I.V."/>
            <person name="Hibbett D.S."/>
            <person name="Martin F."/>
        </authorList>
    </citation>
    <scope>NUCLEOTIDE SEQUENCE [LARGE SCALE GENOMIC DNA]</scope>
    <source>
        <strain evidence="3">441</strain>
    </source>
</reference>
<dbReference type="PANTHER" id="PTHR23272:SF184">
    <property type="entry name" value="OS03G0311250 PROTEIN"/>
    <property type="match status" value="1"/>
</dbReference>
<dbReference type="InterPro" id="IPR008906">
    <property type="entry name" value="HATC_C_dom"/>
</dbReference>
<accession>A0A0C9YF32</accession>
<keyword evidence="3" id="KW-1185">Reference proteome</keyword>
<protein>
    <submittedName>
        <fullName evidence="2">Unplaced genomic scaffold scaffold_42, whole genome shotgun sequence</fullName>
    </submittedName>
</protein>
<proteinExistence type="predicted"/>
<dbReference type="Pfam" id="PF05699">
    <property type="entry name" value="Dimer_Tnp_hAT"/>
    <property type="match status" value="1"/>
</dbReference>
<feature type="domain" description="HAT C-terminal dimerisation" evidence="1">
    <location>
        <begin position="136"/>
        <end position="195"/>
    </location>
</feature>
<sequence>MVIPAMDYINEIFMTTMLDDTHLDPSIRATVGPVKRTLNKYYSLTDMSDLYHIAMVLHPHHKLEYFRQAKWEADWIKMAGELVCRNYDSSYVSCDIHEDVGSPSSDGEEHKDHPNNIFDRLPSLSKINSSRTLDKLDAYLATGVEDIDVGDAIQWWDDHRSTYPHLSCMALDYLSIPATSIDIKHLFSKGRVFLPYL</sequence>